<name>A0ABQ5C5J6_9ASTR</name>
<feature type="region of interest" description="Disordered" evidence="1">
    <location>
        <begin position="225"/>
        <end position="250"/>
    </location>
</feature>
<protein>
    <submittedName>
        <fullName evidence="2">Uncharacterized protein</fullName>
    </submittedName>
</protein>
<feature type="compositionally biased region" description="Gly residues" evidence="1">
    <location>
        <begin position="240"/>
        <end position="250"/>
    </location>
</feature>
<evidence type="ECO:0000313" key="2">
    <source>
        <dbReference type="EMBL" id="GJT21241.1"/>
    </source>
</evidence>
<dbReference type="Proteomes" id="UP001151760">
    <property type="component" value="Unassembled WGS sequence"/>
</dbReference>
<keyword evidence="3" id="KW-1185">Reference proteome</keyword>
<reference evidence="2" key="2">
    <citation type="submission" date="2022-01" db="EMBL/GenBank/DDBJ databases">
        <authorList>
            <person name="Yamashiro T."/>
            <person name="Shiraishi A."/>
            <person name="Satake H."/>
            <person name="Nakayama K."/>
        </authorList>
    </citation>
    <scope>NUCLEOTIDE SEQUENCE</scope>
</reference>
<reference evidence="2" key="1">
    <citation type="journal article" date="2022" name="Int. J. Mol. Sci.">
        <title>Draft Genome of Tanacetum Coccineum: Genomic Comparison of Closely Related Tanacetum-Family Plants.</title>
        <authorList>
            <person name="Yamashiro T."/>
            <person name="Shiraishi A."/>
            <person name="Nakayama K."/>
            <person name="Satake H."/>
        </authorList>
    </citation>
    <scope>NUCLEOTIDE SEQUENCE</scope>
</reference>
<gene>
    <name evidence="2" type="ORF">Tco_0891178</name>
</gene>
<organism evidence="2 3">
    <name type="scientific">Tanacetum coccineum</name>
    <dbReference type="NCBI Taxonomy" id="301880"/>
    <lineage>
        <taxon>Eukaryota</taxon>
        <taxon>Viridiplantae</taxon>
        <taxon>Streptophyta</taxon>
        <taxon>Embryophyta</taxon>
        <taxon>Tracheophyta</taxon>
        <taxon>Spermatophyta</taxon>
        <taxon>Magnoliopsida</taxon>
        <taxon>eudicotyledons</taxon>
        <taxon>Gunneridae</taxon>
        <taxon>Pentapetalae</taxon>
        <taxon>asterids</taxon>
        <taxon>campanulids</taxon>
        <taxon>Asterales</taxon>
        <taxon>Asteraceae</taxon>
        <taxon>Asteroideae</taxon>
        <taxon>Anthemideae</taxon>
        <taxon>Anthemidinae</taxon>
        <taxon>Tanacetum</taxon>
    </lineage>
</organism>
<evidence type="ECO:0000256" key="1">
    <source>
        <dbReference type="SAM" id="MobiDB-lite"/>
    </source>
</evidence>
<dbReference type="EMBL" id="BQNB010013872">
    <property type="protein sequence ID" value="GJT21241.1"/>
    <property type="molecule type" value="Genomic_DNA"/>
</dbReference>
<sequence>MGEPLSPDRVFDFPMNEPHPAYDFFAPAPLPEYAGNPNNNNGWLAANDYLLGWLEAIVDEQMVVPAVDEIAEQMVVPVVEEVIEPVVEAEEEHDEEYYDGTIQYETRSCSDVVAFACLILLSVTLLRCVLIEMLRTLRGNGPYGCKFDIMGLLCLKWNVLHVLKMISEVVLQALANHKNTLYGSLWRVLDGTSLKLVLERRKPVFLPLSGYDRLVIRAKKMPPRMTTRSAGWPAAASRRGGTGGQASRGGGRTRVDLVIGVGSQGRDQGDIRNVIENNDRRGCTYKEFLACNPKEYDGKGGDVVYTRWIEKIESV</sequence>
<comment type="caution">
    <text evidence="2">The sequence shown here is derived from an EMBL/GenBank/DDBJ whole genome shotgun (WGS) entry which is preliminary data.</text>
</comment>
<proteinExistence type="predicted"/>
<accession>A0ABQ5C5J6</accession>
<evidence type="ECO:0000313" key="3">
    <source>
        <dbReference type="Proteomes" id="UP001151760"/>
    </source>
</evidence>